<comment type="caution">
    <text evidence="2">The sequence shown here is derived from an EMBL/GenBank/DDBJ whole genome shotgun (WGS) entry which is preliminary data.</text>
</comment>
<name>A0A9D1GW07_9ACTN</name>
<evidence type="ECO:0000313" key="2">
    <source>
        <dbReference type="EMBL" id="HIT74242.1"/>
    </source>
</evidence>
<evidence type="ECO:0000256" key="1">
    <source>
        <dbReference type="SAM" id="MobiDB-lite"/>
    </source>
</evidence>
<organism evidence="2 3">
    <name type="scientific">Candidatus Avipropionibacterium avicola</name>
    <dbReference type="NCBI Taxonomy" id="2840701"/>
    <lineage>
        <taxon>Bacteria</taxon>
        <taxon>Bacillati</taxon>
        <taxon>Actinomycetota</taxon>
        <taxon>Actinomycetes</taxon>
        <taxon>Propionibacteriales</taxon>
        <taxon>Propionibacteriaceae</taxon>
        <taxon>Propionibacteriaceae incertae sedis</taxon>
        <taxon>Candidatus Avipropionibacterium</taxon>
    </lineage>
</organism>
<reference evidence="2" key="1">
    <citation type="submission" date="2020-10" db="EMBL/GenBank/DDBJ databases">
        <authorList>
            <person name="Gilroy R."/>
        </authorList>
    </citation>
    <scope>NUCLEOTIDE SEQUENCE</scope>
    <source>
        <strain evidence="2">ChiGjej1B1-24693</strain>
    </source>
</reference>
<feature type="compositionally biased region" description="Basic and acidic residues" evidence="1">
    <location>
        <begin position="148"/>
        <end position="157"/>
    </location>
</feature>
<evidence type="ECO:0000313" key="3">
    <source>
        <dbReference type="Proteomes" id="UP000886842"/>
    </source>
</evidence>
<feature type="region of interest" description="Disordered" evidence="1">
    <location>
        <begin position="137"/>
        <end position="157"/>
    </location>
</feature>
<dbReference type="Proteomes" id="UP000886842">
    <property type="component" value="Unassembled WGS sequence"/>
</dbReference>
<sequence>MDRRPHGRFESIWEVLLAELHHAVGVEVEPQHEVIDDNGVWLARGDLWLVGTRRIHEYDDGHHRDPGQHHQDLRRDRRLGLAGWSRRGYTSPDLLRHAVHVLADADHALGRRHDPGRIRPWYAQLRTSLFSDTGRRQFLSSLPGTRNGHGEGLRQPG</sequence>
<dbReference type="AlphaFoldDB" id="A0A9D1GW07"/>
<accession>A0A9D1GW07</accession>
<reference evidence="2" key="2">
    <citation type="journal article" date="2021" name="PeerJ">
        <title>Extensive microbial diversity within the chicken gut microbiome revealed by metagenomics and culture.</title>
        <authorList>
            <person name="Gilroy R."/>
            <person name="Ravi A."/>
            <person name="Getino M."/>
            <person name="Pursley I."/>
            <person name="Horton D.L."/>
            <person name="Alikhan N.F."/>
            <person name="Baker D."/>
            <person name="Gharbi K."/>
            <person name="Hall N."/>
            <person name="Watson M."/>
            <person name="Adriaenssens E.M."/>
            <person name="Foster-Nyarko E."/>
            <person name="Jarju S."/>
            <person name="Secka A."/>
            <person name="Antonio M."/>
            <person name="Oren A."/>
            <person name="Chaudhuri R.R."/>
            <person name="La Ragione R."/>
            <person name="Hildebrand F."/>
            <person name="Pallen M.J."/>
        </authorList>
    </citation>
    <scope>NUCLEOTIDE SEQUENCE</scope>
    <source>
        <strain evidence="2">ChiGjej1B1-24693</strain>
    </source>
</reference>
<gene>
    <name evidence="2" type="ORF">IAA98_01485</name>
</gene>
<dbReference type="EMBL" id="DVLP01000044">
    <property type="protein sequence ID" value="HIT74242.1"/>
    <property type="molecule type" value="Genomic_DNA"/>
</dbReference>
<protein>
    <submittedName>
        <fullName evidence="2">Uncharacterized protein</fullName>
    </submittedName>
</protein>
<proteinExistence type="predicted"/>